<proteinExistence type="inferred from homology"/>
<evidence type="ECO:0000256" key="4">
    <source>
        <dbReference type="SAM" id="Phobius"/>
    </source>
</evidence>
<protein>
    <submittedName>
        <fullName evidence="5">Efflux RND transporter periplasmic adaptor subunit</fullName>
    </submittedName>
</protein>
<sequence length="435" mass="46466">MSVRHTPCLSVSLRQQAGRSHWGALAALLVIALGIGIGYWLISQPPRVERRAAPASPAPSVEVIRPETGAVAPDIQGYGRVIAARQTDIAAQVGGRLVDFSDAAEPGRVVEDGAPLATLDVSDYQLAVRSAQAALDQAEANLAIERAEQIRARSEYESFGRQLSAERRALVLREPQLKVAQATVDSAEVDLESAQLDLSRTQIKAPYRAMIQERLAGPGSEISANTAVLSLVDVEHFWVRVSLPSEELTWLDTGEDGSPGASVRLTSRGWPDGVYREGKVFSVLPDLEESGLLAQVLVRVDDPLALESDAPALRLGDVVNATFEATPQDGLIALPTLALRDDSRVWIADEDGRLQIRNVNVIYRGEERALLDADSSALTSGQRIIVSNLAQAREGMQLRVIGDAQDTGTATTAPLPPAKGNTPGNAAPHTEGARS</sequence>
<dbReference type="Gene3D" id="1.10.287.470">
    <property type="entry name" value="Helix hairpin bin"/>
    <property type="match status" value="1"/>
</dbReference>
<dbReference type="Gene3D" id="2.40.420.20">
    <property type="match status" value="1"/>
</dbReference>
<keyword evidence="4" id="KW-1133">Transmembrane helix</keyword>
<dbReference type="PANTHER" id="PTHR30469:SF15">
    <property type="entry name" value="HLYD FAMILY OF SECRETION PROTEINS"/>
    <property type="match status" value="1"/>
</dbReference>
<comment type="similarity">
    <text evidence="1">Belongs to the membrane fusion protein (MFP) (TC 8.A.1) family.</text>
</comment>
<dbReference type="NCBIfam" id="TIGR01730">
    <property type="entry name" value="RND_mfp"/>
    <property type="match status" value="1"/>
</dbReference>
<evidence type="ECO:0000313" key="5">
    <source>
        <dbReference type="EMBL" id="MFC3291923.1"/>
    </source>
</evidence>
<evidence type="ECO:0000256" key="3">
    <source>
        <dbReference type="SAM" id="MobiDB-lite"/>
    </source>
</evidence>
<keyword evidence="4" id="KW-0472">Membrane</keyword>
<keyword evidence="2" id="KW-0175">Coiled coil</keyword>
<organism evidence="5 6">
    <name type="scientific">Modicisalibacter luteus</name>
    <dbReference type="NCBI Taxonomy" id="453962"/>
    <lineage>
        <taxon>Bacteria</taxon>
        <taxon>Pseudomonadati</taxon>
        <taxon>Pseudomonadota</taxon>
        <taxon>Gammaproteobacteria</taxon>
        <taxon>Oceanospirillales</taxon>
        <taxon>Halomonadaceae</taxon>
        <taxon>Modicisalibacter</taxon>
    </lineage>
</organism>
<evidence type="ECO:0000256" key="2">
    <source>
        <dbReference type="SAM" id="Coils"/>
    </source>
</evidence>
<dbReference type="Proteomes" id="UP001595640">
    <property type="component" value="Unassembled WGS sequence"/>
</dbReference>
<comment type="caution">
    <text evidence="5">The sequence shown here is derived from an EMBL/GenBank/DDBJ whole genome shotgun (WGS) entry which is preliminary data.</text>
</comment>
<keyword evidence="4" id="KW-0812">Transmembrane</keyword>
<dbReference type="InterPro" id="IPR006143">
    <property type="entry name" value="RND_pump_MFP"/>
</dbReference>
<gene>
    <name evidence="5" type="ORF">ACFOEI_07555</name>
</gene>
<dbReference type="SUPFAM" id="SSF111369">
    <property type="entry name" value="HlyD-like secretion proteins"/>
    <property type="match status" value="1"/>
</dbReference>
<evidence type="ECO:0000313" key="6">
    <source>
        <dbReference type="Proteomes" id="UP001595640"/>
    </source>
</evidence>
<feature type="transmembrane region" description="Helical" evidence="4">
    <location>
        <begin position="21"/>
        <end position="42"/>
    </location>
</feature>
<dbReference type="RefSeq" id="WP_019017374.1">
    <property type="nucleotide sequence ID" value="NZ_BMXD01000003.1"/>
</dbReference>
<name>A0ABV7LZ60_9GAMM</name>
<dbReference type="PANTHER" id="PTHR30469">
    <property type="entry name" value="MULTIDRUG RESISTANCE PROTEIN MDTA"/>
    <property type="match status" value="1"/>
</dbReference>
<feature type="coiled-coil region" evidence="2">
    <location>
        <begin position="121"/>
        <end position="204"/>
    </location>
</feature>
<dbReference type="EMBL" id="JBHRUH010000012">
    <property type="protein sequence ID" value="MFC3291923.1"/>
    <property type="molecule type" value="Genomic_DNA"/>
</dbReference>
<keyword evidence="6" id="KW-1185">Reference proteome</keyword>
<dbReference type="Gene3D" id="2.40.50.100">
    <property type="match status" value="1"/>
</dbReference>
<dbReference type="Gene3D" id="2.40.30.170">
    <property type="match status" value="1"/>
</dbReference>
<evidence type="ECO:0000256" key="1">
    <source>
        <dbReference type="ARBA" id="ARBA00009477"/>
    </source>
</evidence>
<reference evidence="6" key="1">
    <citation type="journal article" date="2019" name="Int. J. Syst. Evol. Microbiol.">
        <title>The Global Catalogue of Microorganisms (GCM) 10K type strain sequencing project: providing services to taxonomists for standard genome sequencing and annotation.</title>
        <authorList>
            <consortium name="The Broad Institute Genomics Platform"/>
            <consortium name="The Broad Institute Genome Sequencing Center for Infectious Disease"/>
            <person name="Wu L."/>
            <person name="Ma J."/>
        </authorList>
    </citation>
    <scope>NUCLEOTIDE SEQUENCE [LARGE SCALE GENOMIC DNA]</scope>
    <source>
        <strain evidence="6">KCTC 12847</strain>
    </source>
</reference>
<feature type="region of interest" description="Disordered" evidence="3">
    <location>
        <begin position="406"/>
        <end position="435"/>
    </location>
</feature>
<accession>A0ABV7LZ60</accession>